<dbReference type="HOGENOM" id="CLU_1993809_0_0_1"/>
<sequence length="125" mass="14617">MISRTGKHLMQCYSRPVIIAGFGNSSRPWISFGVFEWTEFVLPVFDFGLEYQFFRLLTLISDSGIVDSGHIFFKGNVRAMASSAEYRAQFTALKVLISFLDTFENFRFYWIWLLFEQILIAVCWN</sequence>
<proteinExistence type="predicted"/>
<dbReference type="EMBL" id="KI294034">
    <property type="protein sequence ID" value="ESA04776.1"/>
    <property type="molecule type" value="Genomic_DNA"/>
</dbReference>
<organism evidence="1">
    <name type="scientific">Rhizophagus irregularis (strain DAOM 181602 / DAOM 197198 / MUCL 43194)</name>
    <name type="common">Arbuscular mycorrhizal fungus</name>
    <name type="synonym">Glomus intraradices</name>
    <dbReference type="NCBI Taxonomy" id="747089"/>
    <lineage>
        <taxon>Eukaryota</taxon>
        <taxon>Fungi</taxon>
        <taxon>Fungi incertae sedis</taxon>
        <taxon>Mucoromycota</taxon>
        <taxon>Glomeromycotina</taxon>
        <taxon>Glomeromycetes</taxon>
        <taxon>Glomerales</taxon>
        <taxon>Glomeraceae</taxon>
        <taxon>Rhizophagus</taxon>
    </lineage>
</organism>
<gene>
    <name evidence="1" type="ORF">GLOINDRAFT_36484</name>
</gene>
<reference evidence="1" key="1">
    <citation type="submission" date="2013-07" db="EMBL/GenBank/DDBJ databases">
        <title>The genome of an arbuscular mycorrhizal fungus provides insights into the evolution of the oldest plant symbiosis.</title>
        <authorList>
            <consortium name="DOE Joint Genome Institute"/>
            <person name="Tisserant E."/>
            <person name="Malbreil M."/>
            <person name="Kuo A."/>
            <person name="Kohler A."/>
            <person name="Symeonidi A."/>
            <person name="Balestrini R."/>
            <person name="Charron P."/>
            <person name="Duensing N."/>
            <person name="Frei-dit-Frey N."/>
            <person name="Gianinazzi-Pearson V."/>
            <person name="Gilbert B."/>
            <person name="Handa Y."/>
            <person name="Hijri M."/>
            <person name="Kaul R."/>
            <person name="Kawaguchi M."/>
            <person name="Krajinski F."/>
            <person name="Lammers P."/>
            <person name="Lapierre D."/>
            <person name="Masclaux F.G."/>
            <person name="Murat C."/>
            <person name="Morin E."/>
            <person name="Ndikumana S."/>
            <person name="Pagni M."/>
            <person name="Petitpierre D."/>
            <person name="Requena N."/>
            <person name="Rosikiewicz P."/>
            <person name="Riley R."/>
            <person name="Saito K."/>
            <person name="San Clemente H."/>
            <person name="Shapiro H."/>
            <person name="van Tuinen D."/>
            <person name="Becard G."/>
            <person name="Bonfante P."/>
            <person name="Paszkowski U."/>
            <person name="Shachar-Hill Y."/>
            <person name="Young J.P."/>
            <person name="Sanders I.R."/>
            <person name="Henrissat B."/>
            <person name="Rensing S.A."/>
            <person name="Grigoriev I.V."/>
            <person name="Corradi N."/>
            <person name="Roux C."/>
            <person name="Martin F."/>
        </authorList>
    </citation>
    <scope>NUCLEOTIDE SEQUENCE</scope>
    <source>
        <strain evidence="1">DAOM 197198</strain>
    </source>
</reference>
<dbReference type="AlphaFoldDB" id="U9TN54"/>
<evidence type="ECO:0000313" key="1">
    <source>
        <dbReference type="EMBL" id="ESA04776.1"/>
    </source>
</evidence>
<name>U9TN54_RHIID</name>
<protein>
    <submittedName>
        <fullName evidence="1">Uncharacterized protein</fullName>
    </submittedName>
</protein>
<accession>U9TN54</accession>